<protein>
    <submittedName>
        <fullName evidence="3">Uncharacterized protein</fullName>
    </submittedName>
</protein>
<keyword evidence="2" id="KW-1133">Transmembrane helix</keyword>
<evidence type="ECO:0000256" key="1">
    <source>
        <dbReference type="SAM" id="MobiDB-lite"/>
    </source>
</evidence>
<feature type="transmembrane region" description="Helical" evidence="2">
    <location>
        <begin position="389"/>
        <end position="407"/>
    </location>
</feature>
<dbReference type="PANTHER" id="PTHR33802:SF1">
    <property type="entry name" value="XK-RELATED PROTEIN"/>
    <property type="match status" value="1"/>
</dbReference>
<feature type="region of interest" description="Disordered" evidence="1">
    <location>
        <begin position="1"/>
        <end position="25"/>
    </location>
</feature>
<keyword evidence="2" id="KW-0812">Transmembrane</keyword>
<feature type="compositionally biased region" description="Basic and acidic residues" evidence="1">
    <location>
        <begin position="95"/>
        <end position="106"/>
    </location>
</feature>
<reference evidence="3 4" key="1">
    <citation type="submission" date="2017-02" db="EMBL/GenBank/DDBJ databases">
        <authorList>
            <person name="Peterson S.W."/>
        </authorList>
    </citation>
    <scope>NUCLEOTIDE SEQUENCE [LARGE SCALE GENOMIC DNA]</scope>
    <source>
        <strain evidence="3 4">B Ar 00.02</strain>
    </source>
</reference>
<dbReference type="EMBL" id="FUHW01000002">
    <property type="protein sequence ID" value="SJM46138.1"/>
    <property type="molecule type" value="Genomic_DNA"/>
</dbReference>
<feature type="transmembrane region" description="Helical" evidence="2">
    <location>
        <begin position="296"/>
        <end position="315"/>
    </location>
</feature>
<feature type="transmembrane region" description="Helical" evidence="2">
    <location>
        <begin position="274"/>
        <end position="290"/>
    </location>
</feature>
<feature type="transmembrane region" description="Helical" evidence="2">
    <location>
        <begin position="243"/>
        <end position="262"/>
    </location>
</feature>
<accession>A0A1R4ER54</accession>
<dbReference type="AlphaFoldDB" id="A0A1R4ER54"/>
<feature type="region of interest" description="Disordered" evidence="1">
    <location>
        <begin position="46"/>
        <end position="113"/>
    </location>
</feature>
<feature type="transmembrane region" description="Helical" evidence="2">
    <location>
        <begin position="196"/>
        <end position="216"/>
    </location>
</feature>
<dbReference type="PANTHER" id="PTHR33802">
    <property type="entry name" value="SI:CH211-161H7.5-RELATED"/>
    <property type="match status" value="1"/>
</dbReference>
<feature type="compositionally biased region" description="Basic and acidic residues" evidence="1">
    <location>
        <begin position="61"/>
        <end position="87"/>
    </location>
</feature>
<name>A0A1R4ER54_9MICC</name>
<evidence type="ECO:0000256" key="2">
    <source>
        <dbReference type="SAM" id="Phobius"/>
    </source>
</evidence>
<feature type="transmembrane region" description="Helical" evidence="2">
    <location>
        <begin position="336"/>
        <end position="356"/>
    </location>
</feature>
<feature type="compositionally biased region" description="Basic and acidic residues" evidence="1">
    <location>
        <begin position="7"/>
        <end position="25"/>
    </location>
</feature>
<dbReference type="Proteomes" id="UP000195913">
    <property type="component" value="Unassembled WGS sequence"/>
</dbReference>
<proteinExistence type="predicted"/>
<organism evidence="3 4">
    <name type="scientific">Arthrobacter rhombi</name>
    <dbReference type="NCBI Taxonomy" id="71253"/>
    <lineage>
        <taxon>Bacteria</taxon>
        <taxon>Bacillati</taxon>
        <taxon>Actinomycetota</taxon>
        <taxon>Actinomycetes</taxon>
        <taxon>Micrococcales</taxon>
        <taxon>Micrococcaceae</taxon>
        <taxon>Arthrobacter</taxon>
    </lineage>
</organism>
<feature type="transmembrane region" description="Helical" evidence="2">
    <location>
        <begin position="413"/>
        <end position="433"/>
    </location>
</feature>
<sequence>MDAADAPSRHMATDGARGRLPDENAKTRLNTWLDGIDSPDWQELARKTKTGTARTIASQREASRRRAEARAKAREEKSRQRAEREAAEAAEAEASAERQRAADEAARLAAEAEAAQRAAEEAAARATASSNDLESLVENAREAIVDAAEVPRTAEQLRNTSPFWVDDEGPIYVPPYNLPSSDPDPPEHRSDLMRRIIVSVVAAASLFLGFMGLGWFGGSTAHSAAHSAYGPENALLAPNSNSFMIWGILFIWIALYAIFQWHPSQRSSYRQREIGYLTAGAGLLGALWLLCARSSLVFLSVVVALALTTVLVYAVRRMNQRTARSNMERVFVDGPAALFLGWMLVLLPATLSIALTRAGFTLLLPASLWAVLAIVGCTWAAASFSMSERGRIVVALGFAWGLFWVMLDRLITLQSSAPVAIVCGLCAFIVLLATENRRYQIGHAERRAARGQRTEF</sequence>
<gene>
    <name evidence="3" type="ORF">FM101_00325</name>
</gene>
<keyword evidence="2" id="KW-0472">Membrane</keyword>
<keyword evidence="4" id="KW-1185">Reference proteome</keyword>
<evidence type="ECO:0000313" key="4">
    <source>
        <dbReference type="Proteomes" id="UP000195913"/>
    </source>
</evidence>
<feature type="transmembrane region" description="Helical" evidence="2">
    <location>
        <begin position="362"/>
        <end position="382"/>
    </location>
</feature>
<evidence type="ECO:0000313" key="3">
    <source>
        <dbReference type="EMBL" id="SJM46138.1"/>
    </source>
</evidence>